<name>A0A649VRD3_9CAUD</name>
<dbReference type="InterPro" id="IPR029063">
    <property type="entry name" value="SAM-dependent_MTases_sf"/>
</dbReference>
<dbReference type="SUPFAM" id="SSF53335">
    <property type="entry name" value="S-adenosyl-L-methionine-dependent methyltransferases"/>
    <property type="match status" value="1"/>
</dbReference>
<accession>A0A649VRD3</accession>
<keyword evidence="2" id="KW-0808">Transferase</keyword>
<protein>
    <submittedName>
        <fullName evidence="5">DNA methyltransferase</fullName>
    </submittedName>
</protein>
<sequence>MSEETATITPSATGHHEVNHPSELNLAKKNPRKGDVDIIASSLRANSQYKPVTVNRGTYTGRPMEVLAGNHTVKAIRNLAEKYPDDERWQRVDCWVIDVDDDRANRIVLADNRTADLGGYDEDVLLDLLQDVTSLEGTGYSAEDLAALQQDLQPNEPKADPDDAPPLPEFTARCEVGQVWKLGPHRLAVGSSTDEALMDRLMASMGCEGIDGLLTDPPYGVSYVGAKDMSIENDELRDDALQELVQAALANGERYMPPGTPWYIFGPSNEQQMSFRLALKALGWLVRSECVWVKNALVLGRGDYQPKHESCLTGGDDPDTDGWDEEPPPPEGHDVALYGWKHGAAHRWLGDRKQTTVWEHPKPRSSADHPTMKPVDLFAAILANSVQPGGIVLDLFCGSGTTVAAAFLTGRKAATFELDPRYADVILTRWKNISGEDPELDETV</sequence>
<dbReference type="Proteomes" id="UP000423065">
    <property type="component" value="Segment"/>
</dbReference>
<evidence type="ECO:0000256" key="3">
    <source>
        <dbReference type="SAM" id="MobiDB-lite"/>
    </source>
</evidence>
<feature type="region of interest" description="Disordered" evidence="3">
    <location>
        <begin position="308"/>
        <end position="330"/>
    </location>
</feature>
<evidence type="ECO:0000313" key="6">
    <source>
        <dbReference type="Proteomes" id="UP000423065"/>
    </source>
</evidence>
<dbReference type="SUPFAM" id="SSF110849">
    <property type="entry name" value="ParB/Sulfiredoxin"/>
    <property type="match status" value="1"/>
</dbReference>
<evidence type="ECO:0000256" key="1">
    <source>
        <dbReference type="ARBA" id="ARBA00022603"/>
    </source>
</evidence>
<dbReference type="Gene3D" id="3.40.50.150">
    <property type="entry name" value="Vaccinia Virus protein VP39"/>
    <property type="match status" value="1"/>
</dbReference>
<dbReference type="InterPro" id="IPR036086">
    <property type="entry name" value="ParB/Sulfiredoxin_sf"/>
</dbReference>
<feature type="domain" description="DNA methylase N-4/N-6" evidence="4">
    <location>
        <begin position="210"/>
        <end position="426"/>
    </location>
</feature>
<evidence type="ECO:0000259" key="4">
    <source>
        <dbReference type="Pfam" id="PF01555"/>
    </source>
</evidence>
<keyword evidence="1 5" id="KW-0489">Methyltransferase</keyword>
<dbReference type="PIRSF" id="PIRSF036758">
    <property type="entry name" value="Aden_M_ParB"/>
    <property type="match status" value="1"/>
</dbReference>
<keyword evidence="6" id="KW-1185">Reference proteome</keyword>
<evidence type="ECO:0000313" key="5">
    <source>
        <dbReference type="EMBL" id="QGJ95067.1"/>
    </source>
</evidence>
<dbReference type="InterPro" id="IPR002941">
    <property type="entry name" value="DNA_methylase_N4/N6"/>
</dbReference>
<dbReference type="GO" id="GO:0003677">
    <property type="term" value="F:DNA binding"/>
    <property type="evidence" value="ECO:0007669"/>
    <property type="project" value="InterPro"/>
</dbReference>
<evidence type="ECO:0000256" key="2">
    <source>
        <dbReference type="ARBA" id="ARBA00022679"/>
    </source>
</evidence>
<dbReference type="KEGG" id="vg:64766914"/>
<feature type="compositionally biased region" description="Acidic residues" evidence="3">
    <location>
        <begin position="316"/>
        <end position="328"/>
    </location>
</feature>
<organism evidence="5 6">
    <name type="scientific">Gordonia phage Stormageddon</name>
    <dbReference type="NCBI Taxonomy" id="2656541"/>
    <lineage>
        <taxon>Viruses</taxon>
        <taxon>Duplodnaviria</taxon>
        <taxon>Heunggongvirae</taxon>
        <taxon>Uroviricota</taxon>
        <taxon>Caudoviricetes</taxon>
        <taxon>Stormageddonvirus</taxon>
        <taxon>Stormageddonvirus Stormageddon</taxon>
    </lineage>
</organism>
<dbReference type="PRINTS" id="PR00508">
    <property type="entry name" value="S21N4MTFRASE"/>
</dbReference>
<dbReference type="GO" id="GO:0008170">
    <property type="term" value="F:N-methyltransferase activity"/>
    <property type="evidence" value="ECO:0007669"/>
    <property type="project" value="InterPro"/>
</dbReference>
<proteinExistence type="predicted"/>
<dbReference type="GO" id="GO:0032259">
    <property type="term" value="P:methylation"/>
    <property type="evidence" value="ECO:0007669"/>
    <property type="project" value="UniProtKB-KW"/>
</dbReference>
<feature type="region of interest" description="Disordered" evidence="3">
    <location>
        <begin position="1"/>
        <end position="31"/>
    </location>
</feature>
<dbReference type="RefSeq" id="YP_010059682.1">
    <property type="nucleotide sequence ID" value="NC_054726.1"/>
</dbReference>
<dbReference type="Pfam" id="PF01555">
    <property type="entry name" value="N6_N4_Mtase"/>
    <property type="match status" value="1"/>
</dbReference>
<dbReference type="GeneID" id="64766914"/>
<reference evidence="5 6" key="1">
    <citation type="submission" date="2019-10" db="EMBL/GenBank/DDBJ databases">
        <authorList>
            <person name="Garlena R.A."/>
            <person name="Russell D.A."/>
            <person name="Pope W.H."/>
            <person name="Jacobs-Sera D."/>
            <person name="Hatfull G.F."/>
        </authorList>
    </citation>
    <scope>NUCLEOTIDE SEQUENCE [LARGE SCALE GENOMIC DNA]</scope>
</reference>
<dbReference type="EMBL" id="MN586040">
    <property type="protein sequence ID" value="QGJ95067.1"/>
    <property type="molecule type" value="Genomic_DNA"/>
</dbReference>
<gene>
    <name evidence="5" type="primary">207</name>
    <name evidence="5" type="ORF">SEA_STORMAGEDDON_207</name>
</gene>
<dbReference type="InterPro" id="IPR015840">
    <property type="entry name" value="DNA_MeTrfase_ParB"/>
</dbReference>
<feature type="compositionally biased region" description="Polar residues" evidence="3">
    <location>
        <begin position="1"/>
        <end position="12"/>
    </location>
</feature>
<dbReference type="InterPro" id="IPR001091">
    <property type="entry name" value="RM_Methyltransferase"/>
</dbReference>